<dbReference type="Gene3D" id="3.90.1580.10">
    <property type="entry name" value="paralog of FGE (formylglycine-generating enzyme)"/>
    <property type="match status" value="1"/>
</dbReference>
<dbReference type="Pfam" id="PF03781">
    <property type="entry name" value="FGE-sulfatase"/>
    <property type="match status" value="1"/>
</dbReference>
<name>A0A2W4SWI5_9GAMM</name>
<dbReference type="PANTHER" id="PTHR23150:SF19">
    <property type="entry name" value="FORMYLGLYCINE-GENERATING ENZYME"/>
    <property type="match status" value="1"/>
</dbReference>
<accession>A0A2W4SWI5</accession>
<dbReference type="InterPro" id="IPR005532">
    <property type="entry name" value="SUMF_dom"/>
</dbReference>
<dbReference type="InterPro" id="IPR051043">
    <property type="entry name" value="Sulfatase_Mod_Factor_Kinase"/>
</dbReference>
<comment type="caution">
    <text evidence="2">The sequence shown here is derived from an EMBL/GenBank/DDBJ whole genome shotgun (WGS) entry which is preliminary data.</text>
</comment>
<dbReference type="Gene3D" id="3.40.50.300">
    <property type="entry name" value="P-loop containing nucleotide triphosphate hydrolases"/>
    <property type="match status" value="1"/>
</dbReference>
<gene>
    <name evidence="2" type="ORF">DM484_19825</name>
</gene>
<reference evidence="2 3" key="1">
    <citation type="journal article" date="2018" name="Aquat. Microb. Ecol.">
        <title>Gammaproteobacterial methanotrophs dominate.</title>
        <authorList>
            <person name="Rissanen A.J."/>
            <person name="Saarenheimo J."/>
            <person name="Tiirola M."/>
            <person name="Peura S."/>
            <person name="Aalto S.L."/>
            <person name="Karvinen A."/>
            <person name="Nykanen H."/>
        </authorList>
    </citation>
    <scope>NUCLEOTIDE SEQUENCE [LARGE SCALE GENOMIC DNA]</scope>
    <source>
        <strain evidence="2">AMbin10</strain>
    </source>
</reference>
<evidence type="ECO:0000313" key="2">
    <source>
        <dbReference type="EMBL" id="PZN74977.1"/>
    </source>
</evidence>
<protein>
    <recommendedName>
        <fullName evidence="1">Sulfatase-modifying factor enzyme-like domain-containing protein</fullName>
    </recommendedName>
</protein>
<dbReference type="InterPro" id="IPR027417">
    <property type="entry name" value="P-loop_NTPase"/>
</dbReference>
<dbReference type="EMBL" id="QJPH01000406">
    <property type="protein sequence ID" value="PZN74977.1"/>
    <property type="molecule type" value="Genomic_DNA"/>
</dbReference>
<dbReference type="PANTHER" id="PTHR23150">
    <property type="entry name" value="SULFATASE MODIFYING FACTOR 1, 2"/>
    <property type="match status" value="1"/>
</dbReference>
<evidence type="ECO:0000259" key="1">
    <source>
        <dbReference type="Pfam" id="PF03781"/>
    </source>
</evidence>
<sequence length="914" mass="101548">MPDLPSELRQLNDHIAALENSRGQLPDDVVDTAIAAIRAQLQTIVQAAHAVAVTGNNYGNINTGLIIQQASKPGAGKGELRRAYLARILNQANQLALFAGDSANTQIRLSSVYTALLTQHGEWDARLANESGDDKLRTGRNGARQSVLDRFNAERKLVLLGGPGSGKSTFINFVALCMAGEMLGSTSVNLDMLTAPIPPEPDSTDDKPKTQQWDRGALLPVPVVLRDFASDLPGNAAVNAATLWQHIEKRLHQSALGDFAPYLKQELLESGGLILLDGLDEVPDPEARREQIKQAVRDFADTFDKCRFLATSRTYAYTRQDWKLHEFAEAALLPFSPGQIQRFVDAWYAHMSELSRLSENDAKGRAELLKRTIAHNDRLAELAERPLLLTLIARLHTERGGALPEKREELYAQAVELLLNQWESLKVSYKPDGSKQIEPSLSEWLNASRDDIRRELDKLAFEAHRDQADLLGTADIRQDKLVMALWNATPNKTGINLKLLEEYLRDRAGLLAGHGVGLYQFPHRTFQEYMAACHLTVDGFPDQLSRLLCVDPTRWREATLLAAAKVMRGTPEAVWSLADALCPCDEPPTHGQAKESDCWGALLAGQVLWETGLAEPSPDTASRNEQKRQRVRRWLQAIAERGWLPTVDRAIAGGTLSVLGDGRDLEKLVAIPAGEFWMGDDGMDDSKPRHRVTLPAFKIGQYPVTNGQYRRFAQATQRTWDSPDADKPEKRNHPAVNVTWHDALAYCAWLTVEWRKAGKIGAGETVTLPSEAEWERAAAGMEGLAFPWGSDWREDCANTSESGIGDTSAVGIFPLGVSSDACLDIAGNVWEWTRSLWGKDFMKPDFKYPYRPGDPEREDLQSGDEIRRVVRGGSWDDSQGHARCAVRYWSLPDSRYLSRYFGFRVVLLCSAPVL</sequence>
<dbReference type="AlphaFoldDB" id="A0A2W4SWI5"/>
<dbReference type="InterPro" id="IPR016187">
    <property type="entry name" value="CTDL_fold"/>
</dbReference>
<dbReference type="SUPFAM" id="SSF56436">
    <property type="entry name" value="C-type lectin-like"/>
    <property type="match status" value="1"/>
</dbReference>
<feature type="domain" description="Sulfatase-modifying factor enzyme-like" evidence="1">
    <location>
        <begin position="666"/>
        <end position="906"/>
    </location>
</feature>
<proteinExistence type="predicted"/>
<dbReference type="GO" id="GO:0120147">
    <property type="term" value="F:formylglycine-generating oxidase activity"/>
    <property type="evidence" value="ECO:0007669"/>
    <property type="project" value="TreeGrafter"/>
</dbReference>
<evidence type="ECO:0000313" key="3">
    <source>
        <dbReference type="Proteomes" id="UP000249396"/>
    </source>
</evidence>
<dbReference type="InterPro" id="IPR042095">
    <property type="entry name" value="SUMF_sf"/>
</dbReference>
<dbReference type="Proteomes" id="UP000249396">
    <property type="component" value="Unassembled WGS sequence"/>
</dbReference>
<dbReference type="SUPFAM" id="SSF52540">
    <property type="entry name" value="P-loop containing nucleoside triphosphate hydrolases"/>
    <property type="match status" value="1"/>
</dbReference>
<organism evidence="2 3">
    <name type="scientific">Candidatus Methylumidiphilus alinenensis</name>
    <dbReference type="NCBI Taxonomy" id="2202197"/>
    <lineage>
        <taxon>Bacteria</taxon>
        <taxon>Pseudomonadati</taxon>
        <taxon>Pseudomonadota</taxon>
        <taxon>Gammaproteobacteria</taxon>
        <taxon>Methylococcales</taxon>
        <taxon>Candidatus Methylumidiphilus</taxon>
    </lineage>
</organism>